<dbReference type="InterPro" id="IPR006048">
    <property type="entry name" value="A-amylase/branching_C"/>
</dbReference>
<dbReference type="Proteomes" id="UP000610456">
    <property type="component" value="Unassembled WGS sequence"/>
</dbReference>
<dbReference type="InterPro" id="IPR013780">
    <property type="entry name" value="Glyco_hydro_b"/>
</dbReference>
<evidence type="ECO:0000256" key="2">
    <source>
        <dbReference type="ARBA" id="ARBA00002953"/>
    </source>
</evidence>
<dbReference type="CDD" id="cd11322">
    <property type="entry name" value="AmyAc_Glg_BE"/>
    <property type="match status" value="1"/>
</dbReference>
<dbReference type="InterPro" id="IPR006047">
    <property type="entry name" value="GH13_cat_dom"/>
</dbReference>
<dbReference type="SUPFAM" id="SSF51011">
    <property type="entry name" value="Glycosyl hydrolase domain"/>
    <property type="match status" value="1"/>
</dbReference>
<dbReference type="Pfam" id="PF02922">
    <property type="entry name" value="CBM_48"/>
    <property type="match status" value="1"/>
</dbReference>
<dbReference type="GO" id="GO:0005978">
    <property type="term" value="P:glycogen biosynthetic process"/>
    <property type="evidence" value="ECO:0007669"/>
    <property type="project" value="UniProtKB-UniRule"/>
</dbReference>
<comment type="similarity">
    <text evidence="4 10">Belongs to the glycosyl hydrolase 13 family. GlgB subfamily.</text>
</comment>
<keyword evidence="8 10" id="KW-0320">Glycogen biosynthesis</keyword>
<keyword evidence="9 10" id="KW-0119">Carbohydrate metabolism</keyword>
<feature type="compositionally biased region" description="Low complexity" evidence="11">
    <location>
        <begin position="16"/>
        <end position="30"/>
    </location>
</feature>
<evidence type="ECO:0000313" key="13">
    <source>
        <dbReference type="EMBL" id="GHA31882.1"/>
    </source>
</evidence>
<evidence type="ECO:0000256" key="7">
    <source>
        <dbReference type="ARBA" id="ARBA00022679"/>
    </source>
</evidence>
<reference evidence="13" key="1">
    <citation type="journal article" date="2014" name="Int. J. Syst. Evol. Microbiol.">
        <title>Complete genome sequence of Corynebacterium casei LMG S-19264T (=DSM 44701T), isolated from a smear-ripened cheese.</title>
        <authorList>
            <consortium name="US DOE Joint Genome Institute (JGI-PGF)"/>
            <person name="Walter F."/>
            <person name="Albersmeier A."/>
            <person name="Kalinowski J."/>
            <person name="Ruckert C."/>
        </authorList>
    </citation>
    <scope>NUCLEOTIDE SEQUENCE</scope>
    <source>
        <strain evidence="13">KCTC 12719</strain>
    </source>
</reference>
<feature type="region of interest" description="Disordered" evidence="11">
    <location>
        <begin position="307"/>
        <end position="364"/>
    </location>
</feature>
<accession>A0A918VXL6</accession>
<feature type="compositionally biased region" description="Basic and acidic residues" evidence="11">
    <location>
        <begin position="203"/>
        <end position="213"/>
    </location>
</feature>
<evidence type="ECO:0000256" key="9">
    <source>
        <dbReference type="ARBA" id="ARBA00023277"/>
    </source>
</evidence>
<dbReference type="InterPro" id="IPR004193">
    <property type="entry name" value="Glyco_hydro_13_N"/>
</dbReference>
<dbReference type="InterPro" id="IPR013783">
    <property type="entry name" value="Ig-like_fold"/>
</dbReference>
<dbReference type="Gene3D" id="2.60.40.1180">
    <property type="entry name" value="Golgi alpha-mannosidase II"/>
    <property type="match status" value="1"/>
</dbReference>
<evidence type="ECO:0000256" key="3">
    <source>
        <dbReference type="ARBA" id="ARBA00004964"/>
    </source>
</evidence>
<dbReference type="RefSeq" id="WP_308427602.1">
    <property type="nucleotide sequence ID" value="NZ_BMXB01000002.1"/>
</dbReference>
<dbReference type="PANTHER" id="PTHR43651">
    <property type="entry name" value="1,4-ALPHA-GLUCAN-BRANCHING ENZYME"/>
    <property type="match status" value="1"/>
</dbReference>
<dbReference type="HAMAP" id="MF_00685">
    <property type="entry name" value="GlgB"/>
    <property type="match status" value="1"/>
</dbReference>
<comment type="caution">
    <text evidence="13">The sequence shown here is derived from an EMBL/GenBank/DDBJ whole genome shotgun (WGS) entry which is preliminary data.</text>
</comment>
<evidence type="ECO:0000256" key="8">
    <source>
        <dbReference type="ARBA" id="ARBA00023056"/>
    </source>
</evidence>
<protein>
    <recommendedName>
        <fullName evidence="10">1,4-alpha-glucan branching enzyme GlgB</fullName>
        <ecNumber evidence="10">2.4.1.18</ecNumber>
    </recommendedName>
    <alternativeName>
        <fullName evidence="10">1,4-alpha-D-glucan:1,4-alpha-D-glucan 6-glucosyl-transferase</fullName>
    </alternativeName>
    <alternativeName>
        <fullName evidence="10">Alpha-(1-&gt;4)-glucan branching enzyme</fullName>
    </alternativeName>
    <alternativeName>
        <fullName evidence="10">Glycogen branching enzyme</fullName>
        <shortName evidence="10">BE</shortName>
    </alternativeName>
</protein>
<dbReference type="Gene3D" id="3.20.20.80">
    <property type="entry name" value="Glycosidases"/>
    <property type="match status" value="1"/>
</dbReference>
<dbReference type="FunFam" id="3.20.20.80:FF:000003">
    <property type="entry name" value="1,4-alpha-glucan branching enzyme GlgB"/>
    <property type="match status" value="1"/>
</dbReference>
<feature type="compositionally biased region" description="Basic and acidic residues" evidence="11">
    <location>
        <begin position="242"/>
        <end position="253"/>
    </location>
</feature>
<dbReference type="NCBIfam" id="TIGR01515">
    <property type="entry name" value="branching_enzym"/>
    <property type="match status" value="1"/>
</dbReference>
<dbReference type="Pfam" id="PF00128">
    <property type="entry name" value="Alpha-amylase"/>
    <property type="match status" value="2"/>
</dbReference>
<dbReference type="GO" id="GO:0004553">
    <property type="term" value="F:hydrolase activity, hydrolyzing O-glycosyl compounds"/>
    <property type="evidence" value="ECO:0007669"/>
    <property type="project" value="InterPro"/>
</dbReference>
<dbReference type="PANTHER" id="PTHR43651:SF3">
    <property type="entry name" value="1,4-ALPHA-GLUCAN-BRANCHING ENZYME"/>
    <property type="match status" value="1"/>
</dbReference>
<dbReference type="GO" id="GO:0005829">
    <property type="term" value="C:cytosol"/>
    <property type="evidence" value="ECO:0007669"/>
    <property type="project" value="TreeGrafter"/>
</dbReference>
<feature type="compositionally biased region" description="Basic and acidic residues" evidence="11">
    <location>
        <begin position="221"/>
        <end position="234"/>
    </location>
</feature>
<feature type="active site" description="Nucleophile" evidence="10">
    <location>
        <position position="674"/>
    </location>
</feature>
<comment type="pathway">
    <text evidence="3 10">Glycan biosynthesis; glycogen biosynthesis.</text>
</comment>
<gene>
    <name evidence="10" type="primary">glgB</name>
    <name evidence="13" type="ORF">GCM10007103_11910</name>
</gene>
<dbReference type="InterPro" id="IPR006407">
    <property type="entry name" value="GlgB"/>
</dbReference>
<evidence type="ECO:0000256" key="10">
    <source>
        <dbReference type="HAMAP-Rule" id="MF_00685"/>
    </source>
</evidence>
<keyword evidence="7 10" id="KW-0808">Transferase</keyword>
<feature type="compositionally biased region" description="Basic and acidic residues" evidence="11">
    <location>
        <begin position="45"/>
        <end position="60"/>
    </location>
</feature>
<evidence type="ECO:0000256" key="11">
    <source>
        <dbReference type="SAM" id="MobiDB-lite"/>
    </source>
</evidence>
<organism evidence="13 14">
    <name type="scientific">Salinimicrobium marinum</name>
    <dbReference type="NCBI Taxonomy" id="680283"/>
    <lineage>
        <taxon>Bacteria</taxon>
        <taxon>Pseudomonadati</taxon>
        <taxon>Bacteroidota</taxon>
        <taxon>Flavobacteriia</taxon>
        <taxon>Flavobacteriales</taxon>
        <taxon>Flavobacteriaceae</taxon>
        <taxon>Salinimicrobium</taxon>
    </lineage>
</organism>
<dbReference type="InterPro" id="IPR017853">
    <property type="entry name" value="GH"/>
</dbReference>
<keyword evidence="5 10" id="KW-0321">Glycogen metabolism</keyword>
<dbReference type="InterPro" id="IPR014756">
    <property type="entry name" value="Ig_E-set"/>
</dbReference>
<evidence type="ECO:0000313" key="14">
    <source>
        <dbReference type="Proteomes" id="UP000610456"/>
    </source>
</evidence>
<dbReference type="AlphaFoldDB" id="A0A918VXL6"/>
<feature type="region of interest" description="Disordered" evidence="11">
    <location>
        <begin position="1"/>
        <end position="273"/>
    </location>
</feature>
<dbReference type="NCBIfam" id="NF003811">
    <property type="entry name" value="PRK05402.1"/>
    <property type="match status" value="1"/>
</dbReference>
<dbReference type="FunFam" id="2.60.40.1180:FF:000002">
    <property type="entry name" value="1,4-alpha-glucan branching enzyme GlgB"/>
    <property type="match status" value="1"/>
</dbReference>
<feature type="compositionally biased region" description="Basic and acidic residues" evidence="11">
    <location>
        <begin position="307"/>
        <end position="319"/>
    </location>
</feature>
<feature type="compositionally biased region" description="Basic and acidic residues" evidence="11">
    <location>
        <begin position="329"/>
        <end position="338"/>
    </location>
</feature>
<reference evidence="13" key="2">
    <citation type="submission" date="2020-09" db="EMBL/GenBank/DDBJ databases">
        <authorList>
            <person name="Sun Q."/>
            <person name="Kim S."/>
        </authorList>
    </citation>
    <scope>NUCLEOTIDE SEQUENCE</scope>
    <source>
        <strain evidence="13">KCTC 12719</strain>
    </source>
</reference>
<feature type="active site" description="Proton donor" evidence="10">
    <location>
        <position position="727"/>
    </location>
</feature>
<dbReference type="SUPFAM" id="SSF81296">
    <property type="entry name" value="E set domains"/>
    <property type="match status" value="1"/>
</dbReference>
<comment type="catalytic activity">
    <reaction evidence="1 10">
        <text>Transfers a segment of a (1-&gt;4)-alpha-D-glucan chain to a primary hydroxy group in a similar glucan chain.</text>
        <dbReference type="EC" id="2.4.1.18"/>
    </reaction>
</comment>
<keyword evidence="6 10" id="KW-0328">Glycosyltransferase</keyword>
<dbReference type="SMART" id="SM00642">
    <property type="entry name" value="Aamy"/>
    <property type="match status" value="1"/>
</dbReference>
<proteinExistence type="inferred from homology"/>
<dbReference type="GO" id="GO:0043169">
    <property type="term" value="F:cation binding"/>
    <property type="evidence" value="ECO:0007669"/>
    <property type="project" value="InterPro"/>
</dbReference>
<dbReference type="InterPro" id="IPR044143">
    <property type="entry name" value="GlgB_N_E_set_prok"/>
</dbReference>
<dbReference type="Pfam" id="PF02806">
    <property type="entry name" value="Alpha-amylase_C"/>
    <property type="match status" value="1"/>
</dbReference>
<feature type="domain" description="Glycosyl hydrolase family 13 catalytic" evidence="12">
    <location>
        <begin position="515"/>
        <end position="876"/>
    </location>
</feature>
<feature type="compositionally biased region" description="Basic and acidic residues" evidence="11">
    <location>
        <begin position="1"/>
        <end position="14"/>
    </location>
</feature>
<dbReference type="NCBIfam" id="NF008967">
    <property type="entry name" value="PRK12313.1"/>
    <property type="match status" value="1"/>
</dbReference>
<dbReference type="CDD" id="cd02855">
    <property type="entry name" value="E_set_GBE_prok_N"/>
    <property type="match status" value="1"/>
</dbReference>
<evidence type="ECO:0000256" key="6">
    <source>
        <dbReference type="ARBA" id="ARBA00022676"/>
    </source>
</evidence>
<evidence type="ECO:0000256" key="4">
    <source>
        <dbReference type="ARBA" id="ARBA00009000"/>
    </source>
</evidence>
<dbReference type="Gene3D" id="2.60.40.10">
    <property type="entry name" value="Immunoglobulins"/>
    <property type="match status" value="1"/>
</dbReference>
<dbReference type="SUPFAM" id="SSF51445">
    <property type="entry name" value="(Trans)glycosidases"/>
    <property type="match status" value="1"/>
</dbReference>
<evidence type="ECO:0000256" key="5">
    <source>
        <dbReference type="ARBA" id="ARBA00022600"/>
    </source>
</evidence>
<feature type="compositionally biased region" description="Basic and acidic residues" evidence="11">
    <location>
        <begin position="70"/>
        <end position="83"/>
    </location>
</feature>
<comment type="function">
    <text evidence="2 10">Catalyzes the formation of the alpha-1,6-glucosidic linkages in glycogen by scission of a 1,4-alpha-linked oligosaccharide from growing alpha-1,4-glucan chains and the subsequent attachment of the oligosaccharide to the alpha-1,6 position.</text>
</comment>
<comment type="subunit">
    <text evidence="10">Monomer.</text>
</comment>
<evidence type="ECO:0000256" key="1">
    <source>
        <dbReference type="ARBA" id="ARBA00000826"/>
    </source>
</evidence>
<dbReference type="EMBL" id="BMXB01000002">
    <property type="protein sequence ID" value="GHA31882.1"/>
    <property type="molecule type" value="Genomic_DNA"/>
</dbReference>
<sequence length="994" mass="111802">MAKKEENKTNDKAKKTTTTGTKGKAASKKGATPEESGQVKGPGTAEKRQNSGTTAKEKKPAKINQPARGRFSDEENNTAEKSKAAGKTNIPKVDTGEDKLPKPKKALPKKTSSAEKDKKATKSTAVKAQKAGTTKAKDKSSIAGKPAKFKDPVTDDPIPDKAAPATKRTSVSQDAALDEKKASTTKKTTKKADSKTTGAKAKAASEEQKETKGPAKKMARRKSDKEISAEEKAKQPNTSPTDDLKDTAKKTAKDLANQVLPDEKTRNQLGAMAKSILPDQETVMDTAKKIAKNVAPDPDMVDKVADKVMPGEEEKEKTKKTAKKATKQASEKTKEATSKAKKTAKNVAGTKTKVKQKSSKDKPAEASLLTEFDVHLFKEGKHFHLYEKLGSHLMEYMGTEGVYFALWAPNAKHVSVIGNFNQWDKQAHPMKPREDSSGIWEAFIPDAKKGSLYKYFIQSTNGYEAEKGDPYAFMWETPPNTASVVWDLETSWKDSAWMEERKKKMGQPQPVSVYELHVGSWKRVPEEDMRSLSYRELAEQLPAYLKEMGFTHVEFMPVMEHPFFGSWGYQVTGYFAPSSRFGTPQDFMHLIESLHEAGIGVILDWVPSHFPSDMHGLHYFDGTFLYEHADPRKGFHPDWQSYIFNYGRNEIRSFLISNALFWLDKFHADGLRVDAVASMLYLDYSRKEGEWEPNEHGGNENLEAISFLKEFNEVVYSEFPDIMTIAEESTAWPMVSKPTYMGGLGFGMKWMMGWMHDTLEYFKNDPIHRKHHQNTITFSTTYAFTENFMLPLSHDEVVYGKQSMINKMPGDDWNKFANLRSLYSYMYAHPGTKLLFMGAEFAQREEWGHDSSLDWHLTNEAPHRQVQETLKALNEIYKSEPAFYEKAFDSEGFEWVDFNDAESSIISFLRKGNEPENDILVVCNLTPVPRENYRIGVPAEGTWTEIFNSDDERFGGSNVKNSSAVEAEPLQTHHKNHSVSLTLPPMAVIYLKRG</sequence>
<dbReference type="FunFam" id="2.60.40.10:FF:000169">
    <property type="entry name" value="1,4-alpha-glucan branching enzyme GlgB"/>
    <property type="match status" value="1"/>
</dbReference>
<dbReference type="GO" id="GO:0003844">
    <property type="term" value="F:1,4-alpha-glucan branching enzyme activity"/>
    <property type="evidence" value="ECO:0007669"/>
    <property type="project" value="UniProtKB-UniRule"/>
</dbReference>
<keyword evidence="14" id="KW-1185">Reference proteome</keyword>
<evidence type="ECO:0000259" key="12">
    <source>
        <dbReference type="SMART" id="SM00642"/>
    </source>
</evidence>
<name>A0A918VXL6_9FLAO</name>
<dbReference type="EC" id="2.4.1.18" evidence="10"/>